<dbReference type="Pfam" id="PF12848">
    <property type="entry name" value="ABC_tran_Xtn"/>
    <property type="match status" value="1"/>
</dbReference>
<dbReference type="PANTHER" id="PTHR42855:SF2">
    <property type="entry name" value="DRUG RESISTANCE ABC TRANSPORTER,ATP-BINDING PROTEIN"/>
    <property type="match status" value="1"/>
</dbReference>
<dbReference type="OrthoDB" id="9760950at2"/>
<evidence type="ECO:0000256" key="3">
    <source>
        <dbReference type="SAM" id="Coils"/>
    </source>
</evidence>
<feature type="compositionally biased region" description="Low complexity" evidence="4">
    <location>
        <begin position="554"/>
        <end position="566"/>
    </location>
</feature>
<dbReference type="FunFam" id="3.40.50.300:FF:000011">
    <property type="entry name" value="Putative ABC transporter ATP-binding component"/>
    <property type="match status" value="1"/>
</dbReference>
<evidence type="ECO:0000259" key="5">
    <source>
        <dbReference type="PROSITE" id="PS50893"/>
    </source>
</evidence>
<reference key="1">
    <citation type="submission" date="2010-11" db="EMBL/GenBank/DDBJ databases">
        <title>The complete sequence of chromosome of Isophaera pallida ATCC 43644.</title>
        <authorList>
            <consortium name="US DOE Joint Genome Institute (JGI-PGF)"/>
            <person name="Lucas S."/>
            <person name="Copeland A."/>
            <person name="Lapidus A."/>
            <person name="Bruce D."/>
            <person name="Goodwin L."/>
            <person name="Pitluck S."/>
            <person name="Kyrpides N."/>
            <person name="Mavromatis K."/>
            <person name="Pagani I."/>
            <person name="Ivanova N."/>
            <person name="Saunders E."/>
            <person name="Brettin T."/>
            <person name="Detter J.C."/>
            <person name="Han C."/>
            <person name="Tapia R."/>
            <person name="Land M."/>
            <person name="Hauser L."/>
            <person name="Markowitz V."/>
            <person name="Cheng J.-F."/>
            <person name="Hugenholtz P."/>
            <person name="Woyke T."/>
            <person name="Wu D."/>
            <person name="Eisen J.A."/>
        </authorList>
    </citation>
    <scope>NUCLEOTIDE SEQUENCE</scope>
    <source>
        <strain>ATCC 43644</strain>
    </source>
</reference>
<dbReference type="RefSeq" id="WP_013566281.1">
    <property type="nucleotide sequence ID" value="NC_014962.1"/>
</dbReference>
<dbReference type="AlphaFoldDB" id="E8R6U1"/>
<keyword evidence="7" id="KW-1185">Reference proteome</keyword>
<proteinExistence type="predicted"/>
<evidence type="ECO:0000313" key="7">
    <source>
        <dbReference type="Proteomes" id="UP000008631"/>
    </source>
</evidence>
<evidence type="ECO:0000256" key="1">
    <source>
        <dbReference type="ARBA" id="ARBA00022741"/>
    </source>
</evidence>
<dbReference type="GO" id="GO:0016887">
    <property type="term" value="F:ATP hydrolysis activity"/>
    <property type="evidence" value="ECO:0007669"/>
    <property type="project" value="InterPro"/>
</dbReference>
<evidence type="ECO:0000256" key="2">
    <source>
        <dbReference type="ARBA" id="ARBA00022840"/>
    </source>
</evidence>
<feature type="coiled-coil region" evidence="3">
    <location>
        <begin position="94"/>
        <end position="130"/>
    </location>
</feature>
<dbReference type="InterPro" id="IPR032781">
    <property type="entry name" value="ABC_tran_Xtn"/>
</dbReference>
<gene>
    <name evidence="6" type="ordered locus">Isop_3436</name>
</gene>
<dbReference type="SMART" id="SM00382">
    <property type="entry name" value="AAA"/>
    <property type="match status" value="2"/>
</dbReference>
<accession>E8R6U1</accession>
<dbReference type="CDD" id="cd03221">
    <property type="entry name" value="ABCF_EF-3"/>
    <property type="match status" value="2"/>
</dbReference>
<dbReference type="KEGG" id="ipa:Isop_3436"/>
<dbReference type="InterPro" id="IPR017871">
    <property type="entry name" value="ABC_transporter-like_CS"/>
</dbReference>
<dbReference type="InterPro" id="IPR027417">
    <property type="entry name" value="P-loop_NTPase"/>
</dbReference>
<dbReference type="InterPro" id="IPR051309">
    <property type="entry name" value="ABCF_ATPase"/>
</dbReference>
<dbReference type="FunCoup" id="E8R6U1">
    <property type="interactions" value="86"/>
</dbReference>
<dbReference type="Pfam" id="PF16326">
    <property type="entry name" value="ABC_tran_CTD"/>
    <property type="match status" value="1"/>
</dbReference>
<dbReference type="SUPFAM" id="SSF52540">
    <property type="entry name" value="P-loop containing nucleoside triphosphate hydrolases"/>
    <property type="match status" value="2"/>
</dbReference>
<dbReference type="InterPro" id="IPR003439">
    <property type="entry name" value="ABC_transporter-like_ATP-bd"/>
</dbReference>
<evidence type="ECO:0000256" key="4">
    <source>
        <dbReference type="SAM" id="MobiDB-lite"/>
    </source>
</evidence>
<feature type="domain" description="ABC transporter" evidence="5">
    <location>
        <begin position="326"/>
        <end position="540"/>
    </location>
</feature>
<keyword evidence="3" id="KW-0175">Coiled coil</keyword>
<dbReference type="Gene3D" id="3.40.50.300">
    <property type="entry name" value="P-loop containing nucleotide triphosphate hydrolases"/>
    <property type="match status" value="2"/>
</dbReference>
<dbReference type="InterPro" id="IPR032524">
    <property type="entry name" value="ABC_tran_C"/>
</dbReference>
<name>E8R6U1_ISOPI</name>
<dbReference type="InterPro" id="IPR003593">
    <property type="entry name" value="AAA+_ATPase"/>
</dbReference>
<dbReference type="GO" id="GO:0003677">
    <property type="term" value="F:DNA binding"/>
    <property type="evidence" value="ECO:0007669"/>
    <property type="project" value="InterPro"/>
</dbReference>
<sequence length="644" mass="71930">MILATGQGLGRQYSGDPIFLDVRFEIRAGERIGLVGTNGAGKSTLIRLISGEDQPDYGSVFIRPGIRVGHLKQEPDFDPRLTLKEVARSGLASLLELQDQVAEAARELAEAEDEEDRRRAAARYDELNDRLNHQDGYSLDHRVEEVLSGLGFDPADYDRPASTFSGGQQSRLMLAKLLLQAPDLMLLDEPSNHLDITTTAWLESYLARQSAAMVIVSHDRYFLDRVVTKIWELHEGKITAYPGNYTQYWRLREERAKVLERQAQKQAEEIADLQDFIRRNAAGQKAKQAHDREKKLARIEQVETLSDIVGPVMGFDEVERSGDIVIEARDLTKGFGGPPLFKNFNITILRGQCVAVMGPNGAGKSTLLKTLIGRLKPDSGQVKIGHKVQIGYYDQKLEELPADMEVLRAVWPENDPGWVETEVRTHLAKFGLTGDIAHRQVGQLSGGEKGKAALARLAATGANLLVMDEPTNHLDIWSCQALERSIQEFEGTVLVVSHDRYFLNQVADRLIVVDNGRAEVVEGDYETYQRLVKERKEAADAAEVRRQANAHPNGAGRSSVASAAGDAKGKEKRKRKFPYRRPKEVEADIAHAEAQLAELEVQLADPETYKNPERAKACKLRHDQLTADLERLYAHWEEALELNA</sequence>
<dbReference type="Gene3D" id="1.10.287.380">
    <property type="entry name" value="Valyl-tRNA synthetase, C-terminal domain"/>
    <property type="match status" value="1"/>
</dbReference>
<feature type="domain" description="ABC transporter" evidence="5">
    <location>
        <begin position="4"/>
        <end position="260"/>
    </location>
</feature>
<protein>
    <submittedName>
        <fullName evidence="6">ABC transporter related protein</fullName>
    </submittedName>
</protein>
<dbReference type="Proteomes" id="UP000008631">
    <property type="component" value="Chromosome"/>
</dbReference>
<dbReference type="PANTHER" id="PTHR42855">
    <property type="entry name" value="ABC TRANSPORTER ATP-BINDING SUBUNIT"/>
    <property type="match status" value="1"/>
</dbReference>
<keyword evidence="1" id="KW-0547">Nucleotide-binding</keyword>
<reference evidence="6 7" key="2">
    <citation type="journal article" date="2011" name="Stand. Genomic Sci.">
        <title>Complete genome sequence of Isosphaera pallida type strain (IS1B).</title>
        <authorList>
            <consortium name="US DOE Joint Genome Institute (JGI-PGF)"/>
            <person name="Goker M."/>
            <person name="Cleland D."/>
            <person name="Saunders E."/>
            <person name="Lapidus A."/>
            <person name="Nolan M."/>
            <person name="Lucas S."/>
            <person name="Hammon N."/>
            <person name="Deshpande S."/>
            <person name="Cheng J.F."/>
            <person name="Tapia R."/>
            <person name="Han C."/>
            <person name="Goodwin L."/>
            <person name="Pitluck S."/>
            <person name="Liolios K."/>
            <person name="Pagani I."/>
            <person name="Ivanova N."/>
            <person name="Mavromatis K."/>
            <person name="Pati A."/>
            <person name="Chen A."/>
            <person name="Palaniappan K."/>
            <person name="Land M."/>
            <person name="Hauser L."/>
            <person name="Chang Y.J."/>
            <person name="Jeffries C.D."/>
            <person name="Detter J.C."/>
            <person name="Beck B."/>
            <person name="Woyke T."/>
            <person name="Bristow J."/>
            <person name="Eisen J.A."/>
            <person name="Markowitz V."/>
            <person name="Hugenholtz P."/>
            <person name="Kyrpides N.C."/>
            <person name="Klenk H.P."/>
        </authorList>
    </citation>
    <scope>NUCLEOTIDE SEQUENCE [LARGE SCALE GENOMIC DNA]</scope>
    <source>
        <strain evidence="7">ATCC 43644 / DSM 9630 / IS1B</strain>
    </source>
</reference>
<feature type="compositionally biased region" description="Basic residues" evidence="4">
    <location>
        <begin position="570"/>
        <end position="580"/>
    </location>
</feature>
<dbReference type="PROSITE" id="PS00211">
    <property type="entry name" value="ABC_TRANSPORTER_1"/>
    <property type="match status" value="1"/>
</dbReference>
<dbReference type="STRING" id="575540.Isop_3436"/>
<evidence type="ECO:0000313" key="6">
    <source>
        <dbReference type="EMBL" id="ADV63993.1"/>
    </source>
</evidence>
<dbReference type="EMBL" id="CP002353">
    <property type="protein sequence ID" value="ADV63993.1"/>
    <property type="molecule type" value="Genomic_DNA"/>
</dbReference>
<dbReference type="HOGENOM" id="CLU_000604_36_0_0"/>
<feature type="region of interest" description="Disordered" evidence="4">
    <location>
        <begin position="542"/>
        <end position="582"/>
    </location>
</feature>
<organism evidence="6 7">
    <name type="scientific">Isosphaera pallida (strain ATCC 43644 / DSM 9630 / IS1B)</name>
    <dbReference type="NCBI Taxonomy" id="575540"/>
    <lineage>
        <taxon>Bacteria</taxon>
        <taxon>Pseudomonadati</taxon>
        <taxon>Planctomycetota</taxon>
        <taxon>Planctomycetia</taxon>
        <taxon>Isosphaerales</taxon>
        <taxon>Isosphaeraceae</taxon>
        <taxon>Isosphaera</taxon>
    </lineage>
</organism>
<keyword evidence="2" id="KW-0067">ATP-binding</keyword>
<dbReference type="PROSITE" id="PS50893">
    <property type="entry name" value="ABC_TRANSPORTER_2"/>
    <property type="match status" value="2"/>
</dbReference>
<dbReference type="GO" id="GO:0005524">
    <property type="term" value="F:ATP binding"/>
    <property type="evidence" value="ECO:0007669"/>
    <property type="project" value="UniProtKB-KW"/>
</dbReference>
<dbReference type="Pfam" id="PF00005">
    <property type="entry name" value="ABC_tran"/>
    <property type="match status" value="2"/>
</dbReference>
<dbReference type="eggNOG" id="COG0488">
    <property type="taxonomic scope" value="Bacteria"/>
</dbReference>
<dbReference type="InterPro" id="IPR037118">
    <property type="entry name" value="Val-tRNA_synth_C_sf"/>
</dbReference>
<dbReference type="InParanoid" id="E8R6U1"/>